<dbReference type="Gene3D" id="3.90.1200.10">
    <property type="match status" value="1"/>
</dbReference>
<name>A0ABP8JIJ7_9MICO</name>
<feature type="compositionally biased region" description="Low complexity" evidence="1">
    <location>
        <begin position="363"/>
        <end position="392"/>
    </location>
</feature>
<dbReference type="SUPFAM" id="SSF56112">
    <property type="entry name" value="Protein kinase-like (PK-like)"/>
    <property type="match status" value="1"/>
</dbReference>
<dbReference type="InterPro" id="IPR011009">
    <property type="entry name" value="Kinase-like_dom_sf"/>
</dbReference>
<evidence type="ECO:0000313" key="3">
    <source>
        <dbReference type="EMBL" id="GAA4391420.1"/>
    </source>
</evidence>
<feature type="domain" description="Aminoglycoside phosphotransferase" evidence="2">
    <location>
        <begin position="34"/>
        <end position="248"/>
    </location>
</feature>
<keyword evidence="4" id="KW-1185">Reference proteome</keyword>
<gene>
    <name evidence="3" type="ORF">GCM10023167_18780</name>
</gene>
<protein>
    <recommendedName>
        <fullName evidence="2">Aminoglycoside phosphotransferase domain-containing protein</fullName>
    </recommendedName>
</protein>
<reference evidence="4" key="1">
    <citation type="journal article" date="2019" name="Int. J. Syst. Evol. Microbiol.">
        <title>The Global Catalogue of Microorganisms (GCM) 10K type strain sequencing project: providing services to taxonomists for standard genome sequencing and annotation.</title>
        <authorList>
            <consortium name="The Broad Institute Genomics Platform"/>
            <consortium name="The Broad Institute Genome Sequencing Center for Infectious Disease"/>
            <person name="Wu L."/>
            <person name="Ma J."/>
        </authorList>
    </citation>
    <scope>NUCLEOTIDE SEQUENCE [LARGE SCALE GENOMIC DNA]</scope>
    <source>
        <strain evidence="4">JCM 17808</strain>
    </source>
</reference>
<evidence type="ECO:0000313" key="4">
    <source>
        <dbReference type="Proteomes" id="UP001500642"/>
    </source>
</evidence>
<dbReference type="Pfam" id="PF01636">
    <property type="entry name" value="APH"/>
    <property type="match status" value="1"/>
</dbReference>
<accession>A0ABP8JIJ7</accession>
<proteinExistence type="predicted"/>
<organism evidence="3 4">
    <name type="scientific">Brevibacterium pityocampae</name>
    <dbReference type="NCBI Taxonomy" id="506594"/>
    <lineage>
        <taxon>Bacteria</taxon>
        <taxon>Bacillati</taxon>
        <taxon>Actinomycetota</taxon>
        <taxon>Actinomycetes</taxon>
        <taxon>Micrococcales</taxon>
        <taxon>Brevibacteriaceae</taxon>
        <taxon>Brevibacterium</taxon>
    </lineage>
</organism>
<feature type="compositionally biased region" description="Low complexity" evidence="1">
    <location>
        <begin position="317"/>
        <end position="336"/>
    </location>
</feature>
<dbReference type="InterPro" id="IPR002575">
    <property type="entry name" value="Aminoglycoside_PTrfase"/>
</dbReference>
<dbReference type="EMBL" id="BAABGL010000012">
    <property type="protein sequence ID" value="GAA4391420.1"/>
    <property type="molecule type" value="Genomic_DNA"/>
</dbReference>
<feature type="region of interest" description="Disordered" evidence="1">
    <location>
        <begin position="303"/>
        <end position="424"/>
    </location>
</feature>
<evidence type="ECO:0000259" key="2">
    <source>
        <dbReference type="Pfam" id="PF01636"/>
    </source>
</evidence>
<comment type="caution">
    <text evidence="3">The sequence shown here is derived from an EMBL/GenBank/DDBJ whole genome shotgun (WGS) entry which is preliminary data.</text>
</comment>
<sequence length="424" mass="43547">METLDLKIAAATAGILDGFEPQSWLALDDPRGHRVLVSDGERSVVAVLVPSAGAEGADAEEYAAALLRGLLPGTSVTFPQILGRLAVPAEQFDSRGEEIRVCAPLPGTPASTVAFADSPALVTALAEFLAELHNADPGDIADSGLAVLDSAEERQRLLDALDAGAATGQVPSVLLSRWETALENVATWRFFPCAVHGGLSEDALRTEGGRIAAVTDLGRLHIGDPATDLAAVTALLHPDAVEEFFTVYRGHRAGPDPGLRTRVELRSELTALDWLLEARRGGDDGEIADAVALLASLAELTDAPAEGHPGPYGGTGPEDAQGAAPAAPPGEQSAEAITEPGAAAEQPADATGPEPKPVPGPEPLSGTGADTGADPAATTSPPAPRRTAVRAGDVFRPTAPVTHDIDEESASAVPTERITGPEDR</sequence>
<dbReference type="RefSeq" id="WP_295689492.1">
    <property type="nucleotide sequence ID" value="NZ_BAABGL010000012.1"/>
</dbReference>
<evidence type="ECO:0000256" key="1">
    <source>
        <dbReference type="SAM" id="MobiDB-lite"/>
    </source>
</evidence>
<dbReference type="Proteomes" id="UP001500642">
    <property type="component" value="Unassembled WGS sequence"/>
</dbReference>